<organism evidence="3">
    <name type="scientific">Vanderwaltozyma polyspora (strain ATCC 22028 / DSM 70294 / BCRC 21397 / CBS 2163 / NBRC 10782 / NRRL Y-8283 / UCD 57-17)</name>
    <name type="common">Kluyveromyces polysporus</name>
    <dbReference type="NCBI Taxonomy" id="436907"/>
    <lineage>
        <taxon>Eukaryota</taxon>
        <taxon>Fungi</taxon>
        <taxon>Dikarya</taxon>
        <taxon>Ascomycota</taxon>
        <taxon>Saccharomycotina</taxon>
        <taxon>Saccharomycetes</taxon>
        <taxon>Saccharomycetales</taxon>
        <taxon>Saccharomycetaceae</taxon>
        <taxon>Vanderwaltozyma</taxon>
    </lineage>
</organism>
<dbReference type="GO" id="GO:0006914">
    <property type="term" value="P:autophagy"/>
    <property type="evidence" value="ECO:0007669"/>
    <property type="project" value="EnsemblFungi"/>
</dbReference>
<dbReference type="OrthoDB" id="2189254at2759"/>
<dbReference type="InterPro" id="IPR042043">
    <property type="entry name" value="Tip20p_domC"/>
</dbReference>
<evidence type="ECO:0008006" key="4">
    <source>
        <dbReference type="Google" id="ProtNLM"/>
    </source>
</evidence>
<name>A7TIP4_VANPO</name>
<dbReference type="GO" id="GO:0060628">
    <property type="term" value="P:regulation of ER to Golgi vesicle-mediated transport"/>
    <property type="evidence" value="ECO:0007669"/>
    <property type="project" value="TreeGrafter"/>
</dbReference>
<dbReference type="InterPro" id="IPR042040">
    <property type="entry name" value="Tip20p_domE"/>
</dbReference>
<feature type="coiled-coil region" evidence="1">
    <location>
        <begin position="8"/>
        <end position="35"/>
    </location>
</feature>
<dbReference type="Gene3D" id="1.10.10.2270">
    <property type="entry name" value="Dsl1p vesicle tethering complex, Tip20p subunit, domain E"/>
    <property type="match status" value="1"/>
</dbReference>
<dbReference type="PhylomeDB" id="A7TIP4"/>
<dbReference type="eggNOG" id="KOG2218">
    <property type="taxonomic scope" value="Eukaryota"/>
</dbReference>
<dbReference type="AlphaFoldDB" id="A7TIP4"/>
<dbReference type="FunCoup" id="A7TIP4">
    <property type="interactions" value="155"/>
</dbReference>
<dbReference type="GeneID" id="5546090"/>
<gene>
    <name evidence="2" type="ORF">Kpol_1043p26</name>
</gene>
<accession>A7TIP4</accession>
<dbReference type="PANTHER" id="PTHR13520:SF0">
    <property type="entry name" value="RAD50-INTERACTING PROTEIN 1"/>
    <property type="match status" value="1"/>
</dbReference>
<sequence length="682" mass="79610">MLRDINDLLEISSRINQITKERDELSRKVQNANGSQSIDNGELEKYRGILDDITSQELSQENIEELKGKYGNLQVFIELETLINEKVKSELNLSELDKIDDIINTLIIDGFVDVEYERIEDLNQQLLKIKSSLENSNNELEKNRTESVIINFNDSLLANIINPLKEEFDGVLLESKWDTKEFVPASTMEILKLRKMSTNLYKYAQLYIGKDIERRLVSFDSIAHNFKVRFTFHFHESSQMKMETYFEFLNYYISENLYKCINIFYDTPNGISPQLVHEQFINHILQPIREKINVSLSSEKDLRTVVRLISQILATDKNLCNNFQYQGVSLASLVNANIWENWVKYRVEVTNKQFDVITENPKLLKNSSNDFITLLNKVLEYLGPFYELDYQPLETFKLQTCSQIFLNLSSKYLEYVLVTDYLGDESRNKEDELVQTITKLECLSQVSRKLKEISKRVTFIRLTDTVNQSESQNFTSIYQNTIHDYEKNINDDIRASIIHRIQKMIKESLKNYFKISSWSSTNITSGSGSIEDISISTSSELVNSVRLLTRLIHYLDTSEIQTNIILSIKHEILNRLVTYFIESILKLNKFNQFGLLQFEQDYNTLKESINLPQDTINYDDKLLNETLKILRLKYDSNASNFITKQYIKNSNFNDLKAYLSLSILKDTDIVDALYRITYGNII</sequence>
<dbReference type="InterPro" id="IPR042041">
    <property type="entry name" value="Tip20p_domA"/>
</dbReference>
<dbReference type="Gene3D" id="6.10.280.210">
    <property type="entry name" value="Dsl1p vesicle tethering complex, Tip20p subunit, domain A"/>
    <property type="match status" value="1"/>
</dbReference>
<dbReference type="RefSeq" id="XP_001645694.1">
    <property type="nucleotide sequence ID" value="XM_001645644.1"/>
</dbReference>
<feature type="coiled-coil region" evidence="1">
    <location>
        <begin position="116"/>
        <end position="143"/>
    </location>
</feature>
<evidence type="ECO:0000256" key="1">
    <source>
        <dbReference type="SAM" id="Coils"/>
    </source>
</evidence>
<dbReference type="Pfam" id="PF04437">
    <property type="entry name" value="RINT1_TIP1"/>
    <property type="match status" value="1"/>
</dbReference>
<dbReference type="InterPro" id="IPR042042">
    <property type="entry name" value="Tip20p_domB"/>
</dbReference>
<dbReference type="STRING" id="436907.A7TIP4"/>
<dbReference type="InterPro" id="IPR007528">
    <property type="entry name" value="RINT1_Tip20"/>
</dbReference>
<dbReference type="KEGG" id="vpo:Kpol_1043p26"/>
<dbReference type="GO" id="GO:0006890">
    <property type="term" value="P:retrograde vesicle-mediated transport, Golgi to endoplasmic reticulum"/>
    <property type="evidence" value="ECO:0007669"/>
    <property type="project" value="EnsemblFungi"/>
</dbReference>
<dbReference type="Proteomes" id="UP000000267">
    <property type="component" value="Unassembled WGS sequence"/>
</dbReference>
<dbReference type="Gene3D" id="1.20.58.670">
    <property type="entry name" value="Dsl1p vesicle tethering complex, Tip20p subunit, domain D"/>
    <property type="match status" value="1"/>
</dbReference>
<dbReference type="OMA" id="TCSQIFM"/>
<dbReference type="Gene3D" id="1.10.357.100">
    <property type="entry name" value="Dsl1p vesicle tethering complex, Tip20p subunit, domain C"/>
    <property type="match status" value="1"/>
</dbReference>
<dbReference type="GO" id="GO:0070939">
    <property type="term" value="C:Dsl1/NZR complex"/>
    <property type="evidence" value="ECO:0007669"/>
    <property type="project" value="EnsemblFungi"/>
</dbReference>
<keyword evidence="3" id="KW-1185">Reference proteome</keyword>
<reference evidence="2 3" key="1">
    <citation type="journal article" date="2007" name="Proc. Natl. Acad. Sci. U.S.A.">
        <title>Independent sorting-out of thousands of duplicated gene pairs in two yeast species descended from a whole-genome duplication.</title>
        <authorList>
            <person name="Scannell D.R."/>
            <person name="Frank A.C."/>
            <person name="Conant G.C."/>
            <person name="Byrne K.P."/>
            <person name="Woolfit M."/>
            <person name="Wolfe K.H."/>
        </authorList>
    </citation>
    <scope>NUCLEOTIDE SEQUENCE [LARGE SCALE GENOMIC DNA]</scope>
    <source>
        <strain evidence="3">ATCC 22028 / DSM 70294 / BCRC 21397 / CBS 2163 / NBRC 10782 / NRRL Y-8283 / UCD 57-17</strain>
    </source>
</reference>
<dbReference type="GO" id="GO:0006888">
    <property type="term" value="P:endoplasmic reticulum to Golgi vesicle-mediated transport"/>
    <property type="evidence" value="ECO:0007669"/>
    <property type="project" value="InterPro"/>
</dbReference>
<dbReference type="InterPro" id="IPR042044">
    <property type="entry name" value="EXOC6PINT-1/Sec15/Tip20_C_dom2"/>
</dbReference>
<evidence type="ECO:0000313" key="3">
    <source>
        <dbReference type="Proteomes" id="UP000000267"/>
    </source>
</evidence>
<dbReference type="PANTHER" id="PTHR13520">
    <property type="entry name" value="RAD50-INTERACTING PROTEIN 1 RINT-1"/>
    <property type="match status" value="1"/>
</dbReference>
<dbReference type="PROSITE" id="PS51386">
    <property type="entry name" value="RINT1_TIP20"/>
    <property type="match status" value="1"/>
</dbReference>
<dbReference type="InParanoid" id="A7TIP4"/>
<keyword evidence="1" id="KW-0175">Coiled coil</keyword>
<dbReference type="HOGENOM" id="CLU_410507_0_0_1"/>
<proteinExistence type="predicted"/>
<evidence type="ECO:0000313" key="2">
    <source>
        <dbReference type="EMBL" id="EDO17836.1"/>
    </source>
</evidence>
<dbReference type="Gene3D" id="1.20.58.1420">
    <property type="entry name" value="Dsl1p vesicle tethering complex, Tip20p subunit, domain B"/>
    <property type="match status" value="1"/>
</dbReference>
<protein>
    <recommendedName>
        <fullName evidence="4">Protein transport protein TIP20</fullName>
    </recommendedName>
</protein>
<dbReference type="EMBL" id="DS480397">
    <property type="protein sequence ID" value="EDO17836.1"/>
    <property type="molecule type" value="Genomic_DNA"/>
</dbReference>